<reference evidence="1 2" key="1">
    <citation type="submission" date="2024-03" db="EMBL/GenBank/DDBJ databases">
        <title>Novel species of the genus Variovorax.</title>
        <authorList>
            <person name="Liu Q."/>
            <person name="Xin Y.-H."/>
        </authorList>
    </citation>
    <scope>NUCLEOTIDE SEQUENCE [LARGE SCALE GENOMIC DNA]</scope>
    <source>
        <strain evidence="1 2">KACC 18899</strain>
    </source>
</reference>
<dbReference type="EMBL" id="JBBKZU010000008">
    <property type="protein sequence ID" value="MEJ8813217.1"/>
    <property type="molecule type" value="Genomic_DNA"/>
</dbReference>
<keyword evidence="2" id="KW-1185">Reference proteome</keyword>
<comment type="caution">
    <text evidence="1">The sequence shown here is derived from an EMBL/GenBank/DDBJ whole genome shotgun (WGS) entry which is preliminary data.</text>
</comment>
<protein>
    <submittedName>
        <fullName evidence="1">Uncharacterized protein</fullName>
    </submittedName>
</protein>
<evidence type="ECO:0000313" key="1">
    <source>
        <dbReference type="EMBL" id="MEJ8813217.1"/>
    </source>
</evidence>
<evidence type="ECO:0000313" key="2">
    <source>
        <dbReference type="Proteomes" id="UP001365846"/>
    </source>
</evidence>
<dbReference type="Proteomes" id="UP001365846">
    <property type="component" value="Unassembled WGS sequence"/>
</dbReference>
<name>A0ABU8VHS4_9BURK</name>
<accession>A0ABU8VHS4</accession>
<dbReference type="RefSeq" id="WP_340358460.1">
    <property type="nucleotide sequence ID" value="NZ_JBBKZU010000008.1"/>
</dbReference>
<organism evidence="1 2">
    <name type="scientific">Variovorax ureilyticus</name>
    <dbReference type="NCBI Taxonomy" id="1836198"/>
    <lineage>
        <taxon>Bacteria</taxon>
        <taxon>Pseudomonadati</taxon>
        <taxon>Pseudomonadota</taxon>
        <taxon>Betaproteobacteria</taxon>
        <taxon>Burkholderiales</taxon>
        <taxon>Comamonadaceae</taxon>
        <taxon>Variovorax</taxon>
    </lineage>
</organism>
<sequence>MNQPVSPKARPQDAFLLAALGWQHLFQDSAGKLQQAQLHAWGAMTQTFIGLYQDAWDSWTARFGGGVPLDG</sequence>
<gene>
    <name evidence="1" type="ORF">WKW77_19175</name>
</gene>
<proteinExistence type="predicted"/>